<proteinExistence type="predicted"/>
<feature type="signal peptide" evidence="1">
    <location>
        <begin position="1"/>
        <end position="15"/>
    </location>
</feature>
<dbReference type="Proteomes" id="UP000606786">
    <property type="component" value="Unassembled WGS sequence"/>
</dbReference>
<dbReference type="PANTHER" id="PTHR31927:SF2">
    <property type="entry name" value="FI07246P-RELATED"/>
    <property type="match status" value="1"/>
</dbReference>
<gene>
    <name evidence="3" type="ORF">CCAP1982_LOCUS3633</name>
</gene>
<reference evidence="3" key="1">
    <citation type="submission" date="2020-11" db="EMBL/GenBank/DDBJ databases">
        <authorList>
            <person name="Whitehead M."/>
        </authorList>
    </citation>
    <scope>NUCLEOTIDE SEQUENCE</scope>
    <source>
        <strain evidence="3">EGII</strain>
    </source>
</reference>
<dbReference type="GO" id="GO:0040003">
    <property type="term" value="P:chitin-based cuticle development"/>
    <property type="evidence" value="ECO:0007669"/>
    <property type="project" value="TreeGrafter"/>
</dbReference>
<dbReference type="InterPro" id="IPR004145">
    <property type="entry name" value="DUF243"/>
</dbReference>
<feature type="chain" id="PRO_5032745783" evidence="1">
    <location>
        <begin position="16"/>
        <end position="269"/>
    </location>
</feature>
<dbReference type="GO" id="GO:0062129">
    <property type="term" value="C:chitin-based extracellular matrix"/>
    <property type="evidence" value="ECO:0007669"/>
    <property type="project" value="TreeGrafter"/>
</dbReference>
<dbReference type="Pfam" id="PF03103">
    <property type="entry name" value="DUF243"/>
    <property type="match status" value="1"/>
</dbReference>
<dbReference type="OrthoDB" id="8007215at2759"/>
<dbReference type="PANTHER" id="PTHR31927">
    <property type="entry name" value="FI07246P-RELATED-RELATED"/>
    <property type="match status" value="1"/>
</dbReference>
<dbReference type="SMART" id="SM00690">
    <property type="entry name" value="DM5"/>
    <property type="match status" value="1"/>
</dbReference>
<keyword evidence="1" id="KW-0732">Signal</keyword>
<comment type="caution">
    <text evidence="3">The sequence shown here is derived from an EMBL/GenBank/DDBJ whole genome shotgun (WGS) entry which is preliminary data.</text>
</comment>
<feature type="domain" description="DUF243" evidence="2">
    <location>
        <begin position="94"/>
        <end position="195"/>
    </location>
</feature>
<dbReference type="GO" id="GO:0008010">
    <property type="term" value="F:structural constituent of chitin-based larval cuticle"/>
    <property type="evidence" value="ECO:0007669"/>
    <property type="project" value="TreeGrafter"/>
</dbReference>
<sequence length="269" mass="28158">MKIFIFFCLASIAYADKLGYNYQPVAHSNEGLSFTPGAQPRAAPSAPTQEAPALPAAIPAAALPAPAAAHPAPAAAHPAPAATAAPAPAAPAITQYEKEFYTFTAPQAEFDDAAGQQTIANSLKKNLRVVFIKTPESKALENAALSLAKQGSEDKTAIYVLTKQADLGSLGQQLQAIQSQSSHKPEVHFIKYRTPQDATHAQQAIQQQYDSLHGSSHNSNEGTAPVLNFASQAPAAAVAAPAGPGNKYLPANPVPTPAYLPPSLRLFRH</sequence>
<protein>
    <submittedName>
        <fullName evidence="3">(Mediterranean fruit fly) hypothetical protein</fullName>
    </submittedName>
</protein>
<name>A0A811U990_CERCA</name>
<organism evidence="3 4">
    <name type="scientific">Ceratitis capitata</name>
    <name type="common">Mediterranean fruit fly</name>
    <name type="synonym">Tephritis capitata</name>
    <dbReference type="NCBI Taxonomy" id="7213"/>
    <lineage>
        <taxon>Eukaryota</taxon>
        <taxon>Metazoa</taxon>
        <taxon>Ecdysozoa</taxon>
        <taxon>Arthropoda</taxon>
        <taxon>Hexapoda</taxon>
        <taxon>Insecta</taxon>
        <taxon>Pterygota</taxon>
        <taxon>Neoptera</taxon>
        <taxon>Endopterygota</taxon>
        <taxon>Diptera</taxon>
        <taxon>Brachycera</taxon>
        <taxon>Muscomorpha</taxon>
        <taxon>Tephritoidea</taxon>
        <taxon>Tephritidae</taxon>
        <taxon>Ceratitis</taxon>
        <taxon>Ceratitis</taxon>
    </lineage>
</organism>
<evidence type="ECO:0000256" key="1">
    <source>
        <dbReference type="SAM" id="SignalP"/>
    </source>
</evidence>
<evidence type="ECO:0000313" key="4">
    <source>
        <dbReference type="Proteomes" id="UP000606786"/>
    </source>
</evidence>
<dbReference type="EMBL" id="CAJHJT010000001">
    <property type="protein sequence ID" value="CAD6994898.1"/>
    <property type="molecule type" value="Genomic_DNA"/>
</dbReference>
<evidence type="ECO:0000313" key="3">
    <source>
        <dbReference type="EMBL" id="CAD6994898.1"/>
    </source>
</evidence>
<accession>A0A811U990</accession>
<dbReference type="AlphaFoldDB" id="A0A811U990"/>
<keyword evidence="4" id="KW-1185">Reference proteome</keyword>
<evidence type="ECO:0000259" key="2">
    <source>
        <dbReference type="SMART" id="SM00690"/>
    </source>
</evidence>